<comment type="caution">
    <text evidence="2">The sequence shown here is derived from an EMBL/GenBank/DDBJ whole genome shotgun (WGS) entry which is preliminary data.</text>
</comment>
<gene>
    <name evidence="2" type="ORF">P879_04247</name>
</gene>
<organism evidence="2 3">
    <name type="scientific">Paragonimus westermani</name>
    <dbReference type="NCBI Taxonomy" id="34504"/>
    <lineage>
        <taxon>Eukaryota</taxon>
        <taxon>Metazoa</taxon>
        <taxon>Spiralia</taxon>
        <taxon>Lophotrochozoa</taxon>
        <taxon>Platyhelminthes</taxon>
        <taxon>Trematoda</taxon>
        <taxon>Digenea</taxon>
        <taxon>Plagiorchiida</taxon>
        <taxon>Troglotremata</taxon>
        <taxon>Troglotrematidae</taxon>
        <taxon>Paragonimus</taxon>
    </lineage>
</organism>
<proteinExistence type="predicted"/>
<keyword evidence="3" id="KW-1185">Reference proteome</keyword>
<protein>
    <submittedName>
        <fullName evidence="2">Uncharacterized protein</fullName>
    </submittedName>
</protein>
<sequence>MIAAFRSKSCVTFQILCKGRDYQTFDKFLARNNRQAIRKITSSIGTNTLNHEVRVKSSQTKYPLISLPETQIGLEDKKLGGNLRSITDALTYDIYLLNSLHDSRSKTNTVSDIIMAHEVDELQRLTKNLTVALEKLYQMIHIERNQEDLSKQKNTLLLVTHLSNIFERISTLVQLLTSTHYLRIQKEHQQCHLMDVFNFLDEVLNSSIELMTNCLHNVTKCNRNTRKANLFVIKASSTACESSMCLQGECLESGDMTGKPLGTEQTENTTSSGHGTISNAGSFSHRYLPIKYFRTQLEKFTNIFGGLSAAEQSYKLMPKFQQMNLHPLNSMKYLRNIPLENVIASCRKVPLLTVALMVALMSFGLVFAYLLYTLPVIIYRRPYNTIQISLSSPFEKSAPRGSLLTFFNMLHSKLTRYMISLNYPTDSPPV</sequence>
<feature type="transmembrane region" description="Helical" evidence="1">
    <location>
        <begin position="351"/>
        <end position="372"/>
    </location>
</feature>
<reference evidence="2 3" key="1">
    <citation type="submission" date="2019-07" db="EMBL/GenBank/DDBJ databases">
        <title>Annotation for the trematode Paragonimus westermani.</title>
        <authorList>
            <person name="Choi Y.-J."/>
        </authorList>
    </citation>
    <scope>NUCLEOTIDE SEQUENCE [LARGE SCALE GENOMIC DNA]</scope>
    <source>
        <strain evidence="2">180907_Pwestermani</strain>
    </source>
</reference>
<dbReference type="OrthoDB" id="6259817at2759"/>
<dbReference type="EMBL" id="JTDF01021935">
    <property type="protein sequence ID" value="KAF8561194.1"/>
    <property type="molecule type" value="Genomic_DNA"/>
</dbReference>
<dbReference type="AlphaFoldDB" id="A0A8T0D2K1"/>
<keyword evidence="1" id="KW-1133">Transmembrane helix</keyword>
<evidence type="ECO:0000313" key="2">
    <source>
        <dbReference type="EMBL" id="KAF8561194.1"/>
    </source>
</evidence>
<evidence type="ECO:0000313" key="3">
    <source>
        <dbReference type="Proteomes" id="UP000699462"/>
    </source>
</evidence>
<dbReference type="Proteomes" id="UP000699462">
    <property type="component" value="Unassembled WGS sequence"/>
</dbReference>
<keyword evidence="1" id="KW-0812">Transmembrane</keyword>
<accession>A0A8T0D2K1</accession>
<name>A0A8T0D2K1_9TREM</name>
<evidence type="ECO:0000256" key="1">
    <source>
        <dbReference type="SAM" id="Phobius"/>
    </source>
</evidence>
<keyword evidence="1" id="KW-0472">Membrane</keyword>